<keyword evidence="7 8" id="KW-0539">Nucleus</keyword>
<evidence type="ECO:0000256" key="9">
    <source>
        <dbReference type="SAM" id="MobiDB-lite"/>
    </source>
</evidence>
<comment type="subcellular location">
    <subcellularLocation>
        <location evidence="1 8">Nucleus</location>
    </subcellularLocation>
</comment>
<dbReference type="GO" id="GO:0016592">
    <property type="term" value="C:mediator complex"/>
    <property type="evidence" value="ECO:0007669"/>
    <property type="project" value="InterPro"/>
</dbReference>
<dbReference type="STRING" id="139420.A0A371DC33"/>
<comment type="similarity">
    <text evidence="2 8">Belongs to the Mediator complex subunit 31 family.</text>
</comment>
<sequence length="145" mass="16754">MSQAEAPSDARTANRARFELELEFVQSLANPFYLHSLAQQGVLNQPAFVNFLKYLLYWKEKDYARFILYPHALHHLELLQHAEFRTEIGKDEWREYLNQKQFDHWRTWRDPSRIQTAATATDGQAQPQAAAAPPDGQNGVITNGI</sequence>
<evidence type="ECO:0000256" key="7">
    <source>
        <dbReference type="ARBA" id="ARBA00023242"/>
    </source>
</evidence>
<dbReference type="Gene3D" id="1.10.10.1340">
    <property type="entry name" value="Mediator of RNA polymerase II, submodule Med31 (Soh1)"/>
    <property type="match status" value="1"/>
</dbReference>
<keyword evidence="11" id="KW-1185">Reference proteome</keyword>
<keyword evidence="6 8" id="KW-0804">Transcription</keyword>
<proteinExistence type="inferred from homology"/>
<evidence type="ECO:0000256" key="3">
    <source>
        <dbReference type="ARBA" id="ARBA00019660"/>
    </source>
</evidence>
<organism evidence="10 11">
    <name type="scientific">Lentinus brumalis</name>
    <dbReference type="NCBI Taxonomy" id="2498619"/>
    <lineage>
        <taxon>Eukaryota</taxon>
        <taxon>Fungi</taxon>
        <taxon>Dikarya</taxon>
        <taxon>Basidiomycota</taxon>
        <taxon>Agaricomycotina</taxon>
        <taxon>Agaricomycetes</taxon>
        <taxon>Polyporales</taxon>
        <taxon>Polyporaceae</taxon>
        <taxon>Lentinus</taxon>
    </lineage>
</organism>
<dbReference type="EMBL" id="KZ857401">
    <property type="protein sequence ID" value="RDX50070.1"/>
    <property type="molecule type" value="Genomic_DNA"/>
</dbReference>
<evidence type="ECO:0000256" key="2">
    <source>
        <dbReference type="ARBA" id="ARBA00006378"/>
    </source>
</evidence>
<evidence type="ECO:0000256" key="6">
    <source>
        <dbReference type="ARBA" id="ARBA00023163"/>
    </source>
</evidence>
<comment type="function">
    <text evidence="8">Component of the Mediator complex, a coactivator involved in the regulated transcription of nearly all RNA polymerase II-dependent genes. Mediator functions as a bridge to convey information from gene-specific regulatory proteins to the basal RNA polymerase II transcription machinery. Mediator is recruited to promoters by direct interactions with regulatory proteins and serves as a scaffold for the assembly of a functional preinitiation complex with RNA polymerase II and the general transcription factors.</text>
</comment>
<dbReference type="GO" id="GO:0006355">
    <property type="term" value="P:regulation of DNA-templated transcription"/>
    <property type="evidence" value="ECO:0007669"/>
    <property type="project" value="InterPro"/>
</dbReference>
<gene>
    <name evidence="10" type="ORF">OH76DRAFT_1402925</name>
</gene>
<reference evidence="10 11" key="1">
    <citation type="journal article" date="2018" name="Biotechnol. Biofuels">
        <title>Integrative visual omics of the white-rot fungus Polyporus brumalis exposes the biotechnological potential of its oxidative enzymes for delignifying raw plant biomass.</title>
        <authorList>
            <person name="Miyauchi S."/>
            <person name="Rancon A."/>
            <person name="Drula E."/>
            <person name="Hage H."/>
            <person name="Chaduli D."/>
            <person name="Favel A."/>
            <person name="Grisel S."/>
            <person name="Henrissat B."/>
            <person name="Herpoel-Gimbert I."/>
            <person name="Ruiz-Duenas F.J."/>
            <person name="Chevret D."/>
            <person name="Hainaut M."/>
            <person name="Lin J."/>
            <person name="Wang M."/>
            <person name="Pangilinan J."/>
            <person name="Lipzen A."/>
            <person name="Lesage-Meessen L."/>
            <person name="Navarro D."/>
            <person name="Riley R."/>
            <person name="Grigoriev I.V."/>
            <person name="Zhou S."/>
            <person name="Raouche S."/>
            <person name="Rosso M.N."/>
        </authorList>
    </citation>
    <scope>NUCLEOTIDE SEQUENCE [LARGE SCALE GENOMIC DNA]</scope>
    <source>
        <strain evidence="10 11">BRFM 1820</strain>
    </source>
</reference>
<feature type="region of interest" description="Disordered" evidence="9">
    <location>
        <begin position="120"/>
        <end position="145"/>
    </location>
</feature>
<dbReference type="OrthoDB" id="10257739at2759"/>
<dbReference type="Pfam" id="PF05669">
    <property type="entry name" value="Med31"/>
    <property type="match status" value="1"/>
</dbReference>
<evidence type="ECO:0000256" key="5">
    <source>
        <dbReference type="ARBA" id="ARBA00023159"/>
    </source>
</evidence>
<dbReference type="GO" id="GO:0003712">
    <property type="term" value="F:transcription coregulator activity"/>
    <property type="evidence" value="ECO:0007669"/>
    <property type="project" value="InterPro"/>
</dbReference>
<dbReference type="Proteomes" id="UP000256964">
    <property type="component" value="Unassembled WGS sequence"/>
</dbReference>
<name>A0A371DC33_9APHY</name>
<keyword evidence="4 8" id="KW-0805">Transcription regulation</keyword>
<accession>A0A371DC33</accession>
<dbReference type="InterPro" id="IPR008831">
    <property type="entry name" value="Mediator_Med31"/>
</dbReference>
<evidence type="ECO:0000313" key="10">
    <source>
        <dbReference type="EMBL" id="RDX50070.1"/>
    </source>
</evidence>
<evidence type="ECO:0000256" key="1">
    <source>
        <dbReference type="ARBA" id="ARBA00004123"/>
    </source>
</evidence>
<evidence type="ECO:0000256" key="8">
    <source>
        <dbReference type="RuleBase" id="RU364129"/>
    </source>
</evidence>
<evidence type="ECO:0000313" key="11">
    <source>
        <dbReference type="Proteomes" id="UP000256964"/>
    </source>
</evidence>
<comment type="subunit">
    <text evidence="8">Component of the Mediator complex.</text>
</comment>
<protein>
    <recommendedName>
        <fullName evidence="3 8">Mediator of RNA polymerase II transcription subunit 31</fullName>
    </recommendedName>
</protein>
<evidence type="ECO:0000256" key="4">
    <source>
        <dbReference type="ARBA" id="ARBA00023015"/>
    </source>
</evidence>
<feature type="compositionally biased region" description="Low complexity" evidence="9">
    <location>
        <begin position="120"/>
        <end position="137"/>
    </location>
</feature>
<keyword evidence="5 8" id="KW-0010">Activator</keyword>
<dbReference type="AlphaFoldDB" id="A0A371DC33"/>
<dbReference type="PANTHER" id="PTHR13186">
    <property type="entry name" value="MEDIATOR OF RNA POLYMERASE II TRANSCRIPTION SUBUNIT 31"/>
    <property type="match status" value="1"/>
</dbReference>
<dbReference type="InterPro" id="IPR038089">
    <property type="entry name" value="Med31_sf"/>
</dbReference>